<evidence type="ECO:0000256" key="8">
    <source>
        <dbReference type="ARBA" id="ARBA00023229"/>
    </source>
</evidence>
<organism evidence="13 14">
    <name type="scientific">Alloalcanivorax venustensis ISO4</name>
    <dbReference type="NCBI Taxonomy" id="1177184"/>
    <lineage>
        <taxon>Bacteria</taxon>
        <taxon>Pseudomonadati</taxon>
        <taxon>Pseudomonadota</taxon>
        <taxon>Gammaproteobacteria</taxon>
        <taxon>Oceanospirillales</taxon>
        <taxon>Alcanivoracaceae</taxon>
        <taxon>Alloalcanivorax</taxon>
    </lineage>
</organism>
<keyword evidence="7 10" id="KW-0067">ATP-binding</keyword>
<accession>A0ABS0ACX1</accession>
<comment type="pathway">
    <text evidence="10">Isoprenoid biosynthesis; isopentenyl diphosphate biosynthesis via DXP pathway; isopentenyl diphosphate from 1-deoxy-D-xylulose 5-phosphate: step 3/6.</text>
</comment>
<dbReference type="HAMAP" id="MF_00061">
    <property type="entry name" value="IspE"/>
    <property type="match status" value="1"/>
</dbReference>
<dbReference type="InterPro" id="IPR014721">
    <property type="entry name" value="Ribsml_uS5_D2-typ_fold_subgr"/>
</dbReference>
<evidence type="ECO:0000256" key="10">
    <source>
        <dbReference type="HAMAP-Rule" id="MF_00061"/>
    </source>
</evidence>
<evidence type="ECO:0000256" key="9">
    <source>
        <dbReference type="ARBA" id="ARBA00032554"/>
    </source>
</evidence>
<keyword evidence="14" id="KW-1185">Reference proteome</keyword>
<feature type="domain" description="GHMP kinase N-terminal" evidence="11">
    <location>
        <begin position="65"/>
        <end position="142"/>
    </location>
</feature>
<dbReference type="EC" id="2.7.1.148" evidence="2 10"/>
<dbReference type="EMBL" id="ARXR01000003">
    <property type="protein sequence ID" value="MBF5051904.1"/>
    <property type="molecule type" value="Genomic_DNA"/>
</dbReference>
<protein>
    <recommendedName>
        <fullName evidence="3 10">4-diphosphocytidyl-2-C-methyl-D-erythritol kinase</fullName>
        <shortName evidence="10">CMK</shortName>
        <ecNumber evidence="2 10">2.7.1.148</ecNumber>
    </recommendedName>
    <alternativeName>
        <fullName evidence="9 10">4-(cytidine-5'-diphospho)-2-C-methyl-D-erythritol kinase</fullName>
    </alternativeName>
</protein>
<evidence type="ECO:0000256" key="4">
    <source>
        <dbReference type="ARBA" id="ARBA00022679"/>
    </source>
</evidence>
<keyword evidence="4 10" id="KW-0808">Transferase</keyword>
<evidence type="ECO:0000256" key="5">
    <source>
        <dbReference type="ARBA" id="ARBA00022741"/>
    </source>
</evidence>
<keyword evidence="6 10" id="KW-0418">Kinase</keyword>
<dbReference type="Gene3D" id="3.30.230.10">
    <property type="match status" value="1"/>
</dbReference>
<dbReference type="SUPFAM" id="SSF55060">
    <property type="entry name" value="GHMP Kinase, C-terminal domain"/>
    <property type="match status" value="1"/>
</dbReference>
<feature type="binding site" evidence="10">
    <location>
        <begin position="93"/>
        <end position="103"/>
    </location>
    <ligand>
        <name>ATP</name>
        <dbReference type="ChEBI" id="CHEBI:30616"/>
    </ligand>
</feature>
<comment type="caution">
    <text evidence="13">The sequence shown here is derived from an EMBL/GenBank/DDBJ whole genome shotgun (WGS) entry which is preliminary data.</text>
</comment>
<dbReference type="InterPro" id="IPR006204">
    <property type="entry name" value="GHMP_kinase_N_dom"/>
</dbReference>
<keyword evidence="8 10" id="KW-0414">Isoprene biosynthesis</keyword>
<dbReference type="InterPro" id="IPR004424">
    <property type="entry name" value="IspE"/>
</dbReference>
<sequence length="297" mass="31938">MAPFSLPAPAKLNLFLHINGRRQDGYHLLQTLFVLLDHGDTLDFQPADTLSLRCDNPALPVDDDNLVLRAARLLQQETGHTAGARLHLRKRLPAGGGVGGGSSDAATALWGLNLLWGLDLDVDTLARLGLSLGADVPVFVRGRNAWAEGVGERLQAVELPPLWFLVVDPGVSVSTARIFGDGELTRHTPAITLPASLGAATFEAFLKEGHNDCEAVARRLFPAVDKALDWLQSEAGNARMTGTGACCFAHFADQQDAHNALRHLPEYWTGFVARSTEISPLHEALATLRARQNSGPA</sequence>
<reference evidence="13 14" key="1">
    <citation type="submission" date="2012-09" db="EMBL/GenBank/DDBJ databases">
        <title>Genome Sequence of alkane-degrading Bacterium Alcanivorax venustensis ISO4.</title>
        <authorList>
            <person name="Lai Q."/>
            <person name="Shao Z."/>
        </authorList>
    </citation>
    <scope>NUCLEOTIDE SEQUENCE [LARGE SCALE GENOMIC DNA]</scope>
    <source>
        <strain evidence="13 14">ISO4</strain>
    </source>
</reference>
<dbReference type="GO" id="GO:0016301">
    <property type="term" value="F:kinase activity"/>
    <property type="evidence" value="ECO:0007669"/>
    <property type="project" value="UniProtKB-KW"/>
</dbReference>
<dbReference type="NCBIfam" id="NF011202">
    <property type="entry name" value="PRK14608.1"/>
    <property type="match status" value="1"/>
</dbReference>
<evidence type="ECO:0000256" key="6">
    <source>
        <dbReference type="ARBA" id="ARBA00022777"/>
    </source>
</evidence>
<evidence type="ECO:0000256" key="7">
    <source>
        <dbReference type="ARBA" id="ARBA00022840"/>
    </source>
</evidence>
<feature type="active site" evidence="10">
    <location>
        <position position="135"/>
    </location>
</feature>
<dbReference type="Proteomes" id="UP000644441">
    <property type="component" value="Unassembled WGS sequence"/>
</dbReference>
<feature type="domain" description="GHMP kinase C-terminal" evidence="12">
    <location>
        <begin position="202"/>
        <end position="268"/>
    </location>
</feature>
<dbReference type="RefSeq" id="WP_194855042.1">
    <property type="nucleotide sequence ID" value="NZ_ARXR01000003.1"/>
</dbReference>
<dbReference type="PIRSF" id="PIRSF010376">
    <property type="entry name" value="IspE"/>
    <property type="match status" value="1"/>
</dbReference>
<evidence type="ECO:0000256" key="3">
    <source>
        <dbReference type="ARBA" id="ARBA00017473"/>
    </source>
</evidence>
<evidence type="ECO:0000256" key="2">
    <source>
        <dbReference type="ARBA" id="ARBA00012052"/>
    </source>
</evidence>
<proteinExistence type="inferred from homology"/>
<evidence type="ECO:0000256" key="1">
    <source>
        <dbReference type="ARBA" id="ARBA00009684"/>
    </source>
</evidence>
<evidence type="ECO:0000313" key="13">
    <source>
        <dbReference type="EMBL" id="MBF5051904.1"/>
    </source>
</evidence>
<feature type="active site" evidence="10">
    <location>
        <position position="11"/>
    </location>
</feature>
<gene>
    <name evidence="10" type="primary">ispE</name>
    <name evidence="13" type="ORF">ISO4_00506</name>
</gene>
<dbReference type="Pfam" id="PF00288">
    <property type="entry name" value="GHMP_kinases_N"/>
    <property type="match status" value="1"/>
</dbReference>
<dbReference type="InterPro" id="IPR036554">
    <property type="entry name" value="GHMP_kinase_C_sf"/>
</dbReference>
<comment type="function">
    <text evidence="10">Catalyzes the phosphorylation of the position 2 hydroxy group of 4-diphosphocytidyl-2C-methyl-D-erythritol.</text>
</comment>
<comment type="similarity">
    <text evidence="1 10">Belongs to the GHMP kinase family. IspE subfamily.</text>
</comment>
<keyword evidence="5 10" id="KW-0547">Nucleotide-binding</keyword>
<name>A0ABS0ACX1_9GAMM</name>
<dbReference type="SUPFAM" id="SSF54211">
    <property type="entry name" value="Ribosomal protein S5 domain 2-like"/>
    <property type="match status" value="1"/>
</dbReference>
<dbReference type="Pfam" id="PF08544">
    <property type="entry name" value="GHMP_kinases_C"/>
    <property type="match status" value="1"/>
</dbReference>
<dbReference type="Gene3D" id="3.30.70.890">
    <property type="entry name" value="GHMP kinase, C-terminal domain"/>
    <property type="match status" value="1"/>
</dbReference>
<dbReference type="PANTHER" id="PTHR43527">
    <property type="entry name" value="4-DIPHOSPHOCYTIDYL-2-C-METHYL-D-ERYTHRITOL KINASE, CHLOROPLASTIC"/>
    <property type="match status" value="1"/>
</dbReference>
<dbReference type="NCBIfam" id="TIGR00154">
    <property type="entry name" value="ispE"/>
    <property type="match status" value="1"/>
</dbReference>
<dbReference type="InterPro" id="IPR020568">
    <property type="entry name" value="Ribosomal_Su5_D2-typ_SF"/>
</dbReference>
<comment type="catalytic activity">
    <reaction evidence="10">
        <text>4-CDP-2-C-methyl-D-erythritol + ATP = 4-CDP-2-C-methyl-D-erythritol 2-phosphate + ADP + H(+)</text>
        <dbReference type="Rhea" id="RHEA:18437"/>
        <dbReference type="ChEBI" id="CHEBI:15378"/>
        <dbReference type="ChEBI" id="CHEBI:30616"/>
        <dbReference type="ChEBI" id="CHEBI:57823"/>
        <dbReference type="ChEBI" id="CHEBI:57919"/>
        <dbReference type="ChEBI" id="CHEBI:456216"/>
        <dbReference type="EC" id="2.7.1.148"/>
    </reaction>
</comment>
<evidence type="ECO:0000259" key="12">
    <source>
        <dbReference type="Pfam" id="PF08544"/>
    </source>
</evidence>
<dbReference type="InterPro" id="IPR013750">
    <property type="entry name" value="GHMP_kinase_C_dom"/>
</dbReference>
<evidence type="ECO:0000259" key="11">
    <source>
        <dbReference type="Pfam" id="PF00288"/>
    </source>
</evidence>
<dbReference type="PANTHER" id="PTHR43527:SF2">
    <property type="entry name" value="4-DIPHOSPHOCYTIDYL-2-C-METHYL-D-ERYTHRITOL KINASE, CHLOROPLASTIC"/>
    <property type="match status" value="1"/>
</dbReference>
<evidence type="ECO:0000313" key="14">
    <source>
        <dbReference type="Proteomes" id="UP000644441"/>
    </source>
</evidence>